<dbReference type="InterPro" id="IPR045584">
    <property type="entry name" value="Pilin-like"/>
</dbReference>
<feature type="transmembrane region" description="Helical" evidence="1">
    <location>
        <begin position="20"/>
        <end position="41"/>
    </location>
</feature>
<dbReference type="SUPFAM" id="SSF54523">
    <property type="entry name" value="Pili subunits"/>
    <property type="match status" value="1"/>
</dbReference>
<evidence type="ECO:0000313" key="2">
    <source>
        <dbReference type="EMBL" id="MEM0515073.1"/>
    </source>
</evidence>
<keyword evidence="3" id="KW-1185">Reference proteome</keyword>
<dbReference type="EMBL" id="JBCGCU010000005">
    <property type="protein sequence ID" value="MEM0515073.1"/>
    <property type="molecule type" value="Genomic_DNA"/>
</dbReference>
<accession>A0ABU9N069</accession>
<keyword evidence="1" id="KW-0472">Membrane</keyword>
<gene>
    <name evidence="2" type="ORF">WCN91_06480</name>
</gene>
<sequence length="171" mass="17725">MKTMKQQSVPKGNQKGFTLIELIIVIVILGILAVTVAPRFLNLQDDARDATLEAIKGSLETSVSMVNGKAIIAGATGTSDGSESVDVGGTNNVTLVNGYPQATANNMTELLEFDTNEFAVAAVTGGVLVYPRGVNSYRTTAPTAADAACTVLYADSTGANVRPVITVNSCL</sequence>
<dbReference type="NCBIfam" id="TIGR02532">
    <property type="entry name" value="IV_pilin_GFxxxE"/>
    <property type="match status" value="1"/>
</dbReference>
<dbReference type="PROSITE" id="PS00409">
    <property type="entry name" value="PROKAR_NTER_METHYL"/>
    <property type="match status" value="1"/>
</dbReference>
<keyword evidence="1" id="KW-1133">Transmembrane helix</keyword>
<reference evidence="2 3" key="1">
    <citation type="submission" date="2024-03" db="EMBL/GenBank/DDBJ databases">
        <title>Pseudoalteromonas qingdaonensis sp. nov., isolated from the intestines of marine benthic organisms.</title>
        <authorList>
            <person name="Lin X."/>
            <person name="Fang S."/>
            <person name="Hu X."/>
        </authorList>
    </citation>
    <scope>NUCLEOTIDE SEQUENCE [LARGE SCALE GENOMIC DNA]</scope>
    <source>
        <strain evidence="2 3">YIC-827</strain>
    </source>
</reference>
<name>A0ABU9N069_9GAMM</name>
<dbReference type="RefSeq" id="WP_342677417.1">
    <property type="nucleotide sequence ID" value="NZ_JBCGCU010000005.1"/>
</dbReference>
<organism evidence="2 3">
    <name type="scientific">Pseudoalteromonas qingdaonensis</name>
    <dbReference type="NCBI Taxonomy" id="3131913"/>
    <lineage>
        <taxon>Bacteria</taxon>
        <taxon>Pseudomonadati</taxon>
        <taxon>Pseudomonadota</taxon>
        <taxon>Gammaproteobacteria</taxon>
        <taxon>Alteromonadales</taxon>
        <taxon>Pseudoalteromonadaceae</taxon>
        <taxon>Pseudoalteromonas</taxon>
    </lineage>
</organism>
<dbReference type="PANTHER" id="PTHR30093:SF7">
    <property type="entry name" value="MSHA MAJOR PILIN SUBUNIT MSHA"/>
    <property type="match status" value="1"/>
</dbReference>
<dbReference type="Gene3D" id="3.30.700.10">
    <property type="entry name" value="Glycoprotein, Type 4 Pilin"/>
    <property type="match status" value="1"/>
</dbReference>
<protein>
    <submittedName>
        <fullName evidence="2">Prepilin-type N-terminal cleavage/methylation domain-containing protein</fullName>
    </submittedName>
</protein>
<dbReference type="Pfam" id="PF07963">
    <property type="entry name" value="N_methyl"/>
    <property type="match status" value="1"/>
</dbReference>
<evidence type="ECO:0000313" key="3">
    <source>
        <dbReference type="Proteomes" id="UP001447008"/>
    </source>
</evidence>
<comment type="caution">
    <text evidence="2">The sequence shown here is derived from an EMBL/GenBank/DDBJ whole genome shotgun (WGS) entry which is preliminary data.</text>
</comment>
<dbReference type="Proteomes" id="UP001447008">
    <property type="component" value="Unassembled WGS sequence"/>
</dbReference>
<evidence type="ECO:0000256" key="1">
    <source>
        <dbReference type="SAM" id="Phobius"/>
    </source>
</evidence>
<proteinExistence type="predicted"/>
<keyword evidence="1" id="KW-0812">Transmembrane</keyword>
<dbReference type="InterPro" id="IPR012902">
    <property type="entry name" value="N_methyl_site"/>
</dbReference>
<dbReference type="PANTHER" id="PTHR30093">
    <property type="entry name" value="GENERAL SECRETION PATHWAY PROTEIN G"/>
    <property type="match status" value="1"/>
</dbReference>